<dbReference type="Gene3D" id="2.40.100.10">
    <property type="entry name" value="Cyclophilin-like"/>
    <property type="match status" value="1"/>
</dbReference>
<dbReference type="GeneID" id="101460130"/>
<dbReference type="InterPro" id="IPR020892">
    <property type="entry name" value="Cyclophilin-type_PPIase_CS"/>
</dbReference>
<dbReference type="InterPro" id="IPR002130">
    <property type="entry name" value="Cyclophilin-type_PPIase_dom"/>
</dbReference>
<keyword evidence="11" id="KW-1185">Reference proteome</keyword>
<organism evidence="10">
    <name type="scientific">Ceratitis capitata</name>
    <name type="common">Mediterranean fruit fly</name>
    <name type="synonym">Tephritis capitata</name>
    <dbReference type="NCBI Taxonomy" id="7213"/>
    <lineage>
        <taxon>Eukaryota</taxon>
        <taxon>Metazoa</taxon>
        <taxon>Ecdysozoa</taxon>
        <taxon>Arthropoda</taxon>
        <taxon>Hexapoda</taxon>
        <taxon>Insecta</taxon>
        <taxon>Pterygota</taxon>
        <taxon>Neoptera</taxon>
        <taxon>Endopterygota</taxon>
        <taxon>Diptera</taxon>
        <taxon>Brachycera</taxon>
        <taxon>Muscomorpha</taxon>
        <taxon>Tephritoidea</taxon>
        <taxon>Tephritidae</taxon>
        <taxon>Ceratitis</taxon>
        <taxon>Ceratitis</taxon>
    </lineage>
</organism>
<dbReference type="FunFam" id="2.40.100.10:FF:000007">
    <property type="entry name" value="Peptidyl-prolyl cis-trans isomerase CWC27 homolog"/>
    <property type="match status" value="1"/>
</dbReference>
<evidence type="ECO:0000256" key="6">
    <source>
        <dbReference type="ARBA" id="ARBA00046368"/>
    </source>
</evidence>
<evidence type="ECO:0000256" key="5">
    <source>
        <dbReference type="ARBA" id="ARBA00042090"/>
    </source>
</evidence>
<evidence type="ECO:0000256" key="4">
    <source>
        <dbReference type="ARBA" id="ARBA00040027"/>
    </source>
</evidence>
<dbReference type="PROSITE" id="PS00170">
    <property type="entry name" value="CSA_PPIASE_1"/>
    <property type="match status" value="1"/>
</dbReference>
<feature type="compositionally biased region" description="Basic and acidic residues" evidence="7">
    <location>
        <begin position="277"/>
        <end position="309"/>
    </location>
</feature>
<dbReference type="Proteomes" id="UP000606786">
    <property type="component" value="Unassembled WGS sequence"/>
</dbReference>
<feature type="compositionally biased region" description="Basic and acidic residues" evidence="7">
    <location>
        <begin position="320"/>
        <end position="332"/>
    </location>
</feature>
<reference evidence="9" key="3">
    <citation type="submission" date="2020-11" db="EMBL/GenBank/DDBJ databases">
        <authorList>
            <person name="Whitehead M."/>
        </authorList>
    </citation>
    <scope>NUCLEOTIDE SEQUENCE</scope>
    <source>
        <strain evidence="9">EGII</strain>
    </source>
</reference>
<evidence type="ECO:0000313" key="9">
    <source>
        <dbReference type="EMBL" id="CAD7006662.1"/>
    </source>
</evidence>
<dbReference type="CDD" id="cd01925">
    <property type="entry name" value="cyclophilin_CeCYP16-like"/>
    <property type="match status" value="1"/>
</dbReference>
<feature type="compositionally biased region" description="Basic and acidic residues" evidence="7">
    <location>
        <begin position="259"/>
        <end position="270"/>
    </location>
</feature>
<dbReference type="OrthoDB" id="442970at2759"/>
<reference evidence="10" key="1">
    <citation type="submission" date="2013-07" db="EMBL/GenBank/DDBJ databases">
        <authorList>
            <person name="Geib S."/>
        </authorList>
    </citation>
    <scope>NUCLEOTIDE SEQUENCE</scope>
</reference>
<comment type="subunit">
    <text evidence="6">Part of the activated spliceosome B/catalytic step 1 spliceosome, one of the forms of the spliceosome which has a well-formed active site but still cannot catalyze the branching reaction and is composed at least of 52 proteins, the U2, U5 and U6 snRNAs and the pre-mRNA. Recruited during early steps of activated spliceosome B maturation, it is probably one of the first proteins released from this complex as he matures to the spliceosome C complex. Component of the minor spliceosome, which splices U12-type introns.</text>
</comment>
<gene>
    <name evidence="10" type="primary">CWC27</name>
    <name evidence="9" type="ORF">CCAP1982_LOCUS14965</name>
</gene>
<evidence type="ECO:0000256" key="7">
    <source>
        <dbReference type="SAM" id="MobiDB-lite"/>
    </source>
</evidence>
<dbReference type="SUPFAM" id="SSF50891">
    <property type="entry name" value="Cyclophilin-like"/>
    <property type="match status" value="1"/>
</dbReference>
<protein>
    <recommendedName>
        <fullName evidence="4">Spliceosome-associated protein CWC27 homolog</fullName>
    </recommendedName>
    <alternativeName>
        <fullName evidence="5">Probable inactive peptidyl-prolyl cis-trans isomerase CWC27 homolog</fullName>
    </alternativeName>
</protein>
<dbReference type="KEGG" id="ccat:101460130"/>
<dbReference type="InterPro" id="IPR029000">
    <property type="entry name" value="Cyclophilin-like_dom_sf"/>
</dbReference>
<dbReference type="AlphaFoldDB" id="W8BIC7"/>
<keyword evidence="3" id="KW-0539">Nucleus</keyword>
<dbReference type="GO" id="GO:0071013">
    <property type="term" value="C:catalytic step 2 spliceosome"/>
    <property type="evidence" value="ECO:0007669"/>
    <property type="project" value="TreeGrafter"/>
</dbReference>
<evidence type="ECO:0000313" key="11">
    <source>
        <dbReference type="Proteomes" id="UP000606786"/>
    </source>
</evidence>
<dbReference type="GO" id="GO:0003755">
    <property type="term" value="F:peptidyl-prolyl cis-trans isomerase activity"/>
    <property type="evidence" value="ECO:0007669"/>
    <property type="project" value="InterPro"/>
</dbReference>
<keyword evidence="10" id="KW-0413">Isomerase</keyword>
<feature type="compositionally biased region" description="Polar residues" evidence="7">
    <location>
        <begin position="497"/>
        <end position="507"/>
    </location>
</feature>
<comment type="subcellular location">
    <subcellularLocation>
        <location evidence="1">Nucleus</location>
    </subcellularLocation>
</comment>
<dbReference type="PANTHER" id="PTHR45625">
    <property type="entry name" value="PEPTIDYL-PROLYL CIS-TRANS ISOMERASE-RELATED"/>
    <property type="match status" value="1"/>
</dbReference>
<evidence type="ECO:0000256" key="3">
    <source>
        <dbReference type="ARBA" id="ARBA00023242"/>
    </source>
</evidence>
<name>W8BIC7_CERCA</name>
<evidence type="ECO:0000256" key="1">
    <source>
        <dbReference type="ARBA" id="ARBA00004123"/>
    </source>
</evidence>
<feature type="region of interest" description="Disordered" evidence="7">
    <location>
        <begin position="345"/>
        <end position="373"/>
    </location>
</feature>
<dbReference type="EMBL" id="CAJHJT010000034">
    <property type="protein sequence ID" value="CAD7006662.1"/>
    <property type="molecule type" value="Genomic_DNA"/>
</dbReference>
<feature type="compositionally biased region" description="Basic and acidic residues" evidence="7">
    <location>
        <begin position="346"/>
        <end position="368"/>
    </location>
</feature>
<evidence type="ECO:0000256" key="2">
    <source>
        <dbReference type="ARBA" id="ARBA00007365"/>
    </source>
</evidence>
<dbReference type="InterPro" id="IPR044666">
    <property type="entry name" value="Cyclophilin_A-like"/>
</dbReference>
<feature type="domain" description="PPIase cyclophilin-type" evidence="8">
    <location>
        <begin position="19"/>
        <end position="166"/>
    </location>
</feature>
<dbReference type="PROSITE" id="PS50072">
    <property type="entry name" value="CSA_PPIASE_2"/>
    <property type="match status" value="1"/>
</dbReference>
<dbReference type="EMBL" id="GAMC01005560">
    <property type="protein sequence ID" value="JAC00996.1"/>
    <property type="molecule type" value="mRNA"/>
</dbReference>
<reference evidence="10" key="2">
    <citation type="journal article" date="2014" name="BMC Genomics">
        <title>A genomic perspective to assessing quality of mass-reared SIT flies used in Mediterranean fruit fly (Ceratitis capitata) eradication in California.</title>
        <authorList>
            <person name="Calla B."/>
            <person name="Hall B."/>
            <person name="Hou S."/>
            <person name="Geib S.M."/>
        </authorList>
    </citation>
    <scope>NUCLEOTIDE SEQUENCE</scope>
</reference>
<comment type="similarity">
    <text evidence="2">Belongs to the cyclophilin-type PPIase family.</text>
</comment>
<dbReference type="Pfam" id="PF00160">
    <property type="entry name" value="Pro_isomerase"/>
    <property type="match status" value="1"/>
</dbReference>
<dbReference type="PANTHER" id="PTHR45625:SF6">
    <property type="entry name" value="SPLICEOSOME-ASSOCIATED PROTEIN CWC27 HOMOLOG"/>
    <property type="match status" value="1"/>
</dbReference>
<feature type="region of interest" description="Disordered" evidence="7">
    <location>
        <begin position="471"/>
        <end position="507"/>
    </location>
</feature>
<evidence type="ECO:0000259" key="8">
    <source>
        <dbReference type="PROSITE" id="PS50072"/>
    </source>
</evidence>
<evidence type="ECO:0000313" key="10">
    <source>
        <dbReference type="EMBL" id="JAC00996.1"/>
    </source>
</evidence>
<dbReference type="GO" id="GO:0006457">
    <property type="term" value="P:protein folding"/>
    <property type="evidence" value="ECO:0007669"/>
    <property type="project" value="InterPro"/>
</dbReference>
<dbReference type="CDD" id="cd22288">
    <property type="entry name" value="CWC27_CTD"/>
    <property type="match status" value="1"/>
</dbReference>
<proteinExistence type="evidence at transcript level"/>
<accession>W8BIC7</accession>
<dbReference type="PRINTS" id="PR00153">
    <property type="entry name" value="CSAPPISMRASE"/>
</dbReference>
<sequence>MSNIYIQEPPTSGKVLLKTSVGDIDIELWSRECPKACRNFIQLCMEGYYNGTIFHRVVKGFIVQGGDPNGDGTGGESIFGHTFKDEFHSRIRYTRRGLIGMANSDKDDNGSQFFFTLAATPELQNKNTLFGKVTGDTLYNMLKLEEGLVDHNERPMYPQKILRAEILNNPFEDIVPRKLAKEVKKEKTKKREKGVKNFGLLSFGEEAEEDEVETNEFVQKNAGKAKSMHDVVDDPKLSKDALRIESSNISCDDEEALDEERRLSRIKKEPMDDDDIEERRQRIKDKLKSKTRETKSSNKTEAMEVKIEPSDSEEDVLMTQEKEHKIKSEKKRDEIRQEILNLKKQYQTEKRERENITEKKQEKTKTKDIQPSAEDNEFIKNFIDEKEKYSGLKSKIPKKGASREDFTLSLLSKFRNKLDALKQKQSETNDDKNEVLDDGIVEKEIQGDDWLAHTLKFEEAVPVLAKDASTKGDDWYDAYDPRNPLNKRKRGEGFKNGGSSSKSTRRN</sequence>
<feature type="region of interest" description="Disordered" evidence="7">
    <location>
        <begin position="252"/>
        <end position="332"/>
    </location>
</feature>